<organism evidence="1 2">
    <name type="scientific">Actinocatenispora comari</name>
    <dbReference type="NCBI Taxonomy" id="2807577"/>
    <lineage>
        <taxon>Bacteria</taxon>
        <taxon>Bacillati</taxon>
        <taxon>Actinomycetota</taxon>
        <taxon>Actinomycetes</taxon>
        <taxon>Micromonosporales</taxon>
        <taxon>Micromonosporaceae</taxon>
        <taxon>Actinocatenispora</taxon>
    </lineage>
</organism>
<evidence type="ECO:0000313" key="2">
    <source>
        <dbReference type="Proteomes" id="UP000614996"/>
    </source>
</evidence>
<dbReference type="EMBL" id="BOPO01000040">
    <property type="protein sequence ID" value="GIL27278.1"/>
    <property type="molecule type" value="Genomic_DNA"/>
</dbReference>
<proteinExistence type="predicted"/>
<accession>A0A8J4EKW5</accession>
<reference evidence="2" key="1">
    <citation type="journal article" date="2021" name="Int. J. Syst. Evol. Microbiol.">
        <title>Actinocatenispora comari sp. nov., an endophytic actinomycete isolated from aerial parts of Comarum salesowianum.</title>
        <authorList>
            <person name="Oyunbileg N."/>
            <person name="Iizaka Y."/>
            <person name="Hamada M."/>
            <person name="Davaapurev B.O."/>
            <person name="Fukumoto A."/>
            <person name="Tsetseg B."/>
            <person name="Kato F."/>
            <person name="Tamura T."/>
            <person name="Batkhuu J."/>
            <person name="Anzai Y."/>
        </authorList>
    </citation>
    <scope>NUCLEOTIDE SEQUENCE [LARGE SCALE GENOMIC DNA]</scope>
    <source>
        <strain evidence="2">NUM-2625</strain>
    </source>
</reference>
<comment type="caution">
    <text evidence="1">The sequence shown here is derived from an EMBL/GenBank/DDBJ whole genome shotgun (WGS) entry which is preliminary data.</text>
</comment>
<evidence type="ECO:0000313" key="1">
    <source>
        <dbReference type="EMBL" id="GIL27278.1"/>
    </source>
</evidence>
<sequence>MWVVRRARIEVDGESISADDAYWGARSMARTNAVAVIGYGRVWKIEGRDGTILRLRSLWSRRQLKRLADELAVLGHDVGDACVQP</sequence>
<keyword evidence="2" id="KW-1185">Reference proteome</keyword>
<gene>
    <name evidence="1" type="ORF">NUM_25320</name>
</gene>
<dbReference type="Proteomes" id="UP000614996">
    <property type="component" value="Unassembled WGS sequence"/>
</dbReference>
<protein>
    <submittedName>
        <fullName evidence="1">Uncharacterized protein</fullName>
    </submittedName>
</protein>
<dbReference type="AlphaFoldDB" id="A0A8J4EKW5"/>
<name>A0A8J4EKW5_9ACTN</name>